<dbReference type="InterPro" id="IPR050929">
    <property type="entry name" value="PFKA"/>
</dbReference>
<comment type="caution">
    <text evidence="7">The sequence shown here is derived from an EMBL/GenBank/DDBJ whole genome shotgun (WGS) entry which is preliminary data.</text>
</comment>
<dbReference type="Gene3D" id="3.40.50.450">
    <property type="match status" value="1"/>
</dbReference>
<name>X1EL72_9ZZZZ</name>
<evidence type="ECO:0000256" key="5">
    <source>
        <dbReference type="ARBA" id="ARBA00022842"/>
    </source>
</evidence>
<evidence type="ECO:0000256" key="1">
    <source>
        <dbReference type="ARBA" id="ARBA00001946"/>
    </source>
</evidence>
<comment type="cofactor">
    <cofactor evidence="1">
        <name>Mg(2+)</name>
        <dbReference type="ChEBI" id="CHEBI:18420"/>
    </cofactor>
</comment>
<gene>
    <name evidence="7" type="ORF">S03H2_01583</name>
</gene>
<feature type="non-terminal residue" evidence="7">
    <location>
        <position position="1"/>
    </location>
</feature>
<organism evidence="7">
    <name type="scientific">marine sediment metagenome</name>
    <dbReference type="NCBI Taxonomy" id="412755"/>
    <lineage>
        <taxon>unclassified sequences</taxon>
        <taxon>metagenomes</taxon>
        <taxon>ecological metagenomes</taxon>
    </lineage>
</organism>
<dbReference type="SUPFAM" id="SSF53784">
    <property type="entry name" value="Phosphofructokinase"/>
    <property type="match status" value="1"/>
</dbReference>
<dbReference type="InterPro" id="IPR011404">
    <property type="entry name" value="PPi-PFK"/>
</dbReference>
<dbReference type="PANTHER" id="PTHR45770">
    <property type="entry name" value="ATP-DEPENDENT 6-PHOSPHOFRUCTOKINASE 1"/>
    <property type="match status" value="1"/>
</dbReference>
<keyword evidence="4" id="KW-0418">Kinase</keyword>
<dbReference type="Pfam" id="PF00365">
    <property type="entry name" value="PFK"/>
    <property type="match status" value="1"/>
</dbReference>
<sequence length="380" mass="41333">ATNGVLGVLGEDLFDISAEKPEAIEALKQTPAAAIGSCRYKLKSLEESRADFERVLDVFGAHNIRYFFYAGGNDSMDTADKVNKLAADAGYELVCMGIPKTVDNDLACTDHCPGYPSVAKYVATCAAEAGRDTEALYTTDTCTILEVMGRNAGWIAAATGLAARCGEDAPHLVYLPEAAFSFDKFVSDVKEVLKELGRVFIVAGEGLKDEKGQYITADKGAFSKDGFGHVQLGGVAEMLKAVIEKDVGIKARFNKLGTNQRSAMHFASLTDVNEAYMCGQMAVRYAMEGVNAKMVTLVREEGPEYKCTTGLADLREVANGEKKVPKEFINDKGNHITDAMRDYVRPLVQGEAPITVGEDGLPVFMRFERKPLEKKLPKYM</sequence>
<dbReference type="InterPro" id="IPR035966">
    <property type="entry name" value="PKF_sf"/>
</dbReference>
<keyword evidence="3" id="KW-0479">Metal-binding</keyword>
<keyword evidence="2" id="KW-0808">Transferase</keyword>
<feature type="domain" description="Phosphofructokinase" evidence="6">
    <location>
        <begin position="3"/>
        <end position="283"/>
    </location>
</feature>
<evidence type="ECO:0000313" key="7">
    <source>
        <dbReference type="EMBL" id="GAH21080.1"/>
    </source>
</evidence>
<evidence type="ECO:0000256" key="3">
    <source>
        <dbReference type="ARBA" id="ARBA00022723"/>
    </source>
</evidence>
<evidence type="ECO:0000256" key="2">
    <source>
        <dbReference type="ARBA" id="ARBA00022679"/>
    </source>
</evidence>
<dbReference type="InterPro" id="IPR000023">
    <property type="entry name" value="Phosphofructokinase_dom"/>
</dbReference>
<dbReference type="AlphaFoldDB" id="X1EL72"/>
<dbReference type="GO" id="GO:0003872">
    <property type="term" value="F:6-phosphofructokinase activity"/>
    <property type="evidence" value="ECO:0007669"/>
    <property type="project" value="InterPro"/>
</dbReference>
<proteinExistence type="inferred from homology"/>
<dbReference type="GO" id="GO:0006002">
    <property type="term" value="P:fructose 6-phosphate metabolic process"/>
    <property type="evidence" value="ECO:0007669"/>
    <property type="project" value="InterPro"/>
</dbReference>
<evidence type="ECO:0000259" key="6">
    <source>
        <dbReference type="Pfam" id="PF00365"/>
    </source>
</evidence>
<dbReference type="InterPro" id="IPR022953">
    <property type="entry name" value="ATP_PFK"/>
</dbReference>
<dbReference type="GO" id="GO:0046872">
    <property type="term" value="F:metal ion binding"/>
    <property type="evidence" value="ECO:0007669"/>
    <property type="project" value="UniProtKB-KW"/>
</dbReference>
<dbReference type="Gene3D" id="3.40.50.460">
    <property type="entry name" value="Phosphofructokinase domain"/>
    <property type="match status" value="1"/>
</dbReference>
<evidence type="ECO:0000256" key="4">
    <source>
        <dbReference type="ARBA" id="ARBA00022777"/>
    </source>
</evidence>
<dbReference type="HAMAP" id="MF_01978">
    <property type="entry name" value="Phosphofructokinase_II_B2"/>
    <property type="match status" value="1"/>
</dbReference>
<dbReference type="EMBL" id="BARU01000473">
    <property type="protein sequence ID" value="GAH21080.1"/>
    <property type="molecule type" value="Genomic_DNA"/>
</dbReference>
<keyword evidence="5" id="KW-0460">Magnesium</keyword>
<dbReference type="UniPathway" id="UPA00109">
    <property type="reaction ID" value="UER00182"/>
</dbReference>
<dbReference type="PIRSF" id="PIRSF036483">
    <property type="entry name" value="PFK_XF0274"/>
    <property type="match status" value="1"/>
</dbReference>
<accession>X1EL72</accession>
<reference evidence="7" key="1">
    <citation type="journal article" date="2014" name="Front. Microbiol.">
        <title>High frequency of phylogenetically diverse reductive dehalogenase-homologous genes in deep subseafloor sedimentary metagenomes.</title>
        <authorList>
            <person name="Kawai M."/>
            <person name="Futagami T."/>
            <person name="Toyoda A."/>
            <person name="Takaki Y."/>
            <person name="Nishi S."/>
            <person name="Hori S."/>
            <person name="Arai W."/>
            <person name="Tsubouchi T."/>
            <person name="Morono Y."/>
            <person name="Uchiyama I."/>
            <person name="Ito T."/>
            <person name="Fujiyama A."/>
            <person name="Inagaki F."/>
            <person name="Takami H."/>
        </authorList>
    </citation>
    <scope>NUCLEOTIDE SEQUENCE</scope>
    <source>
        <strain evidence="7">Expedition CK06-06</strain>
    </source>
</reference>
<protein>
    <recommendedName>
        <fullName evidence="6">Phosphofructokinase domain-containing protein</fullName>
    </recommendedName>
</protein>
<dbReference type="GO" id="GO:0047334">
    <property type="term" value="F:diphosphate-fructose-6-phosphate 1-phosphotransferase activity"/>
    <property type="evidence" value="ECO:0007669"/>
    <property type="project" value="InterPro"/>
</dbReference>
<dbReference type="PRINTS" id="PR00476">
    <property type="entry name" value="PHFRCTKINASE"/>
</dbReference>
<dbReference type="NCBIfam" id="NF010675">
    <property type="entry name" value="PRK14072.1"/>
    <property type="match status" value="1"/>
</dbReference>